<dbReference type="InterPro" id="IPR014911">
    <property type="entry name" value="PilS_N"/>
</dbReference>
<organism evidence="2 3">
    <name type="scientific">Caballeronia calidae</name>
    <dbReference type="NCBI Taxonomy" id="1777139"/>
    <lineage>
        <taxon>Bacteria</taxon>
        <taxon>Pseudomonadati</taxon>
        <taxon>Pseudomonadota</taxon>
        <taxon>Betaproteobacteria</taxon>
        <taxon>Burkholderiales</taxon>
        <taxon>Burkholderiaceae</taxon>
        <taxon>Caballeronia</taxon>
    </lineage>
</organism>
<dbReference type="OrthoDB" id="9100844at2"/>
<feature type="domain" description="Type 4 secretion system PilS N-terminal" evidence="1">
    <location>
        <begin position="33"/>
        <end position="165"/>
    </location>
</feature>
<keyword evidence="3" id="KW-1185">Reference proteome</keyword>
<protein>
    <recommendedName>
        <fullName evidence="1">Type 4 secretion system PilS N-terminal domain-containing protein</fullName>
    </recommendedName>
</protein>
<dbReference type="EMBL" id="FCOX02000076">
    <property type="protein sequence ID" value="SAL05233.1"/>
    <property type="molecule type" value="Genomic_DNA"/>
</dbReference>
<evidence type="ECO:0000259" key="1">
    <source>
        <dbReference type="Pfam" id="PF08805"/>
    </source>
</evidence>
<dbReference type="InterPro" id="IPR045584">
    <property type="entry name" value="Pilin-like"/>
</dbReference>
<sequence length="167" mass="17009">MRDWILENASIIVGLILLALAGSIIAVGFSTARTSGLASEITLIESSARGGFAQSNQGYANFTTANAADLATGGMFPQNMVRNGVLYDDWGNAIQLSSANNGTNGVIAFGGGGSESVDSCKTVVTGLKDYVSLVVANSTFTQSTQPDALSAEQACAGGTATIALTFQ</sequence>
<reference evidence="2" key="1">
    <citation type="submission" date="2016-01" db="EMBL/GenBank/DDBJ databases">
        <authorList>
            <person name="Peeters C."/>
        </authorList>
    </citation>
    <scope>NUCLEOTIDE SEQUENCE</scope>
    <source>
        <strain evidence="2">LMG 29321</strain>
    </source>
</reference>
<evidence type="ECO:0000313" key="2">
    <source>
        <dbReference type="EMBL" id="SAL05233.1"/>
    </source>
</evidence>
<accession>A0A158EEN5</accession>
<dbReference type="AlphaFoldDB" id="A0A158EEN5"/>
<dbReference type="SUPFAM" id="SSF54523">
    <property type="entry name" value="Pili subunits"/>
    <property type="match status" value="1"/>
</dbReference>
<gene>
    <name evidence="2" type="ORF">AWB78_07375</name>
</gene>
<dbReference type="Pfam" id="PF08805">
    <property type="entry name" value="PilS"/>
    <property type="match status" value="1"/>
</dbReference>
<comment type="caution">
    <text evidence="2">The sequence shown here is derived from an EMBL/GenBank/DDBJ whole genome shotgun (WGS) entry which is preliminary data.</text>
</comment>
<proteinExistence type="predicted"/>
<evidence type="ECO:0000313" key="3">
    <source>
        <dbReference type="Proteomes" id="UP000071859"/>
    </source>
</evidence>
<name>A0A158EEN5_9BURK</name>
<dbReference type="Gene3D" id="3.30.1690.10">
    <property type="entry name" value="TcpA-like pilin"/>
    <property type="match status" value="1"/>
</dbReference>
<dbReference type="Proteomes" id="UP000071859">
    <property type="component" value="Unassembled WGS sequence"/>
</dbReference>